<reference evidence="1 2" key="1">
    <citation type="journal article" date="2016" name="Nat. Commun.">
        <title>Extremotolerant tardigrade genome and improved radiotolerance of human cultured cells by tardigrade-unique protein.</title>
        <authorList>
            <person name="Hashimoto T."/>
            <person name="Horikawa D.D."/>
            <person name="Saito Y."/>
            <person name="Kuwahara H."/>
            <person name="Kozuka-Hata H."/>
            <person name="Shin-I T."/>
            <person name="Minakuchi Y."/>
            <person name="Ohishi K."/>
            <person name="Motoyama A."/>
            <person name="Aizu T."/>
            <person name="Enomoto A."/>
            <person name="Kondo K."/>
            <person name="Tanaka S."/>
            <person name="Hara Y."/>
            <person name="Koshikawa S."/>
            <person name="Sagara H."/>
            <person name="Miura T."/>
            <person name="Yokobori S."/>
            <person name="Miyagawa K."/>
            <person name="Suzuki Y."/>
            <person name="Kubo T."/>
            <person name="Oyama M."/>
            <person name="Kohara Y."/>
            <person name="Fujiyama A."/>
            <person name="Arakawa K."/>
            <person name="Katayama T."/>
            <person name="Toyoda A."/>
            <person name="Kunieda T."/>
        </authorList>
    </citation>
    <scope>NUCLEOTIDE SEQUENCE [LARGE SCALE GENOMIC DNA]</scope>
    <source>
        <strain evidence="1 2">YOKOZUNA-1</strain>
    </source>
</reference>
<sequence>MRVEEEWTKVEERGQLSKLTGAFKRNEVSSPKNYIPKFRRCLANLDTGAQPALGDVCISASLYKFALGTDSNGSTEYISLTTFFLGNNFDELERRPQK</sequence>
<organism evidence="1 2">
    <name type="scientific">Ramazzottius varieornatus</name>
    <name type="common">Water bear</name>
    <name type="synonym">Tardigrade</name>
    <dbReference type="NCBI Taxonomy" id="947166"/>
    <lineage>
        <taxon>Eukaryota</taxon>
        <taxon>Metazoa</taxon>
        <taxon>Ecdysozoa</taxon>
        <taxon>Tardigrada</taxon>
        <taxon>Eutardigrada</taxon>
        <taxon>Parachela</taxon>
        <taxon>Hypsibioidea</taxon>
        <taxon>Ramazzottiidae</taxon>
        <taxon>Ramazzottius</taxon>
    </lineage>
</organism>
<accession>A0A1D1UPA1</accession>
<protein>
    <submittedName>
        <fullName evidence="1">Uncharacterized protein</fullName>
    </submittedName>
</protein>
<comment type="caution">
    <text evidence="1">The sequence shown here is derived from an EMBL/GenBank/DDBJ whole genome shotgun (WGS) entry which is preliminary data.</text>
</comment>
<dbReference type="AlphaFoldDB" id="A0A1D1UPA1"/>
<dbReference type="EMBL" id="BDGG01000002">
    <property type="protein sequence ID" value="GAU91544.1"/>
    <property type="molecule type" value="Genomic_DNA"/>
</dbReference>
<keyword evidence="2" id="KW-1185">Reference proteome</keyword>
<proteinExistence type="predicted"/>
<name>A0A1D1UPA1_RAMVA</name>
<evidence type="ECO:0000313" key="2">
    <source>
        <dbReference type="Proteomes" id="UP000186922"/>
    </source>
</evidence>
<dbReference type="Proteomes" id="UP000186922">
    <property type="component" value="Unassembled WGS sequence"/>
</dbReference>
<gene>
    <name evidence="1" type="primary">RvY_03776-1</name>
    <name evidence="1" type="synonym">RvY_03776.1</name>
    <name evidence="1" type="ORF">RvY_03776</name>
</gene>
<evidence type="ECO:0000313" key="1">
    <source>
        <dbReference type="EMBL" id="GAU91544.1"/>
    </source>
</evidence>